<keyword evidence="3" id="KW-1185">Reference proteome</keyword>
<proteinExistence type="predicted"/>
<dbReference type="SUPFAM" id="SSF51905">
    <property type="entry name" value="FAD/NAD(P)-binding domain"/>
    <property type="match status" value="1"/>
</dbReference>
<sequence length="540" mass="60169">MTSASGTPTGSATHPDLLDYLVIGAGPAGLQIAQLLQAAGHGYRVLESGRTPGTFFRTFPRHRTLISVNKVYNGTDDPELNMRMDWNSLLSPDPELLFNRYSKRYFPHADDLVRYLADFAAAFELDIAYDTRVERIGRRADGGFTATDQRGERHHARRLVVATGLTRPNTPDIPGIETADDYSAVSVDPEDFVDQRVLILGKGNSALETADNLLETAAVIHVAGPHSIRLAWNTHFVGHLRAINANFLDTYQLKLRNAVLDGRVLSVDKGGDAGRYRVRFAFSRADEVVKELHYDRVVVCTGFRFDASIFAPDCRPELAIDDRFAALSPAYESVNVPGLYFAGTLMQQRDFKKSTGGFIHGFRYAVRALGHILDERHHQRPWPQRSLPGTPMALADAVVARVNRSSALWQQFGVIGDLIVIDHDGQAHYREEVPVDYAHESRSPDGGDYFTVTLEYGPDHDKVDPFDITVRRTAQNSVDGSIDAAYLHPVIRHFRDGELSATHNMTENLENEWDSPQVHHAPLVAFLARELDRRPSPAGR</sequence>
<evidence type="ECO:0000313" key="2">
    <source>
        <dbReference type="EMBL" id="OPC80878.1"/>
    </source>
</evidence>
<dbReference type="GO" id="GO:0004497">
    <property type="term" value="F:monooxygenase activity"/>
    <property type="evidence" value="ECO:0007669"/>
    <property type="project" value="TreeGrafter"/>
</dbReference>
<evidence type="ECO:0000256" key="1">
    <source>
        <dbReference type="ARBA" id="ARBA00023002"/>
    </source>
</evidence>
<dbReference type="PRINTS" id="PR00411">
    <property type="entry name" value="PNDRDTASEI"/>
</dbReference>
<dbReference type="PANTHER" id="PTHR43539">
    <property type="entry name" value="FLAVIN-BINDING MONOOXYGENASE-LIKE PROTEIN (AFU_ORTHOLOGUE AFUA_4G09220)"/>
    <property type="match status" value="1"/>
</dbReference>
<dbReference type="Pfam" id="PF13738">
    <property type="entry name" value="Pyr_redox_3"/>
    <property type="match status" value="1"/>
</dbReference>
<dbReference type="InterPro" id="IPR036188">
    <property type="entry name" value="FAD/NAD-bd_sf"/>
</dbReference>
<dbReference type="InterPro" id="IPR050982">
    <property type="entry name" value="Auxin_biosynth/cation_transpt"/>
</dbReference>
<organism evidence="2 3">
    <name type="scientific">Embleya scabrispora</name>
    <dbReference type="NCBI Taxonomy" id="159449"/>
    <lineage>
        <taxon>Bacteria</taxon>
        <taxon>Bacillati</taxon>
        <taxon>Actinomycetota</taxon>
        <taxon>Actinomycetes</taxon>
        <taxon>Kitasatosporales</taxon>
        <taxon>Streptomycetaceae</taxon>
        <taxon>Embleya</taxon>
    </lineage>
</organism>
<name>A0A1T3NVP9_9ACTN</name>
<dbReference type="Gene3D" id="3.50.50.60">
    <property type="entry name" value="FAD/NAD(P)-binding domain"/>
    <property type="match status" value="2"/>
</dbReference>
<evidence type="ECO:0000313" key="3">
    <source>
        <dbReference type="Proteomes" id="UP000190037"/>
    </source>
</evidence>
<dbReference type="PANTHER" id="PTHR43539:SF78">
    <property type="entry name" value="FLAVIN-CONTAINING MONOOXYGENASE"/>
    <property type="match status" value="1"/>
</dbReference>
<protein>
    <submittedName>
        <fullName evidence="2">Pyridine nucleotide-disulfide oxidoreductase</fullName>
    </submittedName>
</protein>
<dbReference type="EMBL" id="MWQN01000001">
    <property type="protein sequence ID" value="OPC80878.1"/>
    <property type="molecule type" value="Genomic_DNA"/>
</dbReference>
<dbReference type="GO" id="GO:0050660">
    <property type="term" value="F:flavin adenine dinucleotide binding"/>
    <property type="evidence" value="ECO:0007669"/>
    <property type="project" value="TreeGrafter"/>
</dbReference>
<dbReference type="RefSeq" id="WP_078975191.1">
    <property type="nucleotide sequence ID" value="NZ_MWQN01000001.1"/>
</dbReference>
<comment type="caution">
    <text evidence="2">The sequence shown here is derived from an EMBL/GenBank/DDBJ whole genome shotgun (WGS) entry which is preliminary data.</text>
</comment>
<reference evidence="2 3" key="1">
    <citation type="submission" date="2017-03" db="EMBL/GenBank/DDBJ databases">
        <title>Draft genome sequence of Streptomyces scabrisporus NF3, endophyte isolated from Amphipterygium adstringens.</title>
        <authorList>
            <person name="Vazquez M."/>
            <person name="Ceapa C.D."/>
            <person name="Rodriguez Luna D."/>
            <person name="Sanchez Esquivel S."/>
        </authorList>
    </citation>
    <scope>NUCLEOTIDE SEQUENCE [LARGE SCALE GENOMIC DNA]</scope>
    <source>
        <strain evidence="2 3">NF3</strain>
    </source>
</reference>
<keyword evidence="1" id="KW-0560">Oxidoreductase</keyword>
<dbReference type="OrthoDB" id="178899at2"/>
<dbReference type="PRINTS" id="PR00368">
    <property type="entry name" value="FADPNR"/>
</dbReference>
<accession>A0A1T3NVP9</accession>
<dbReference type="Proteomes" id="UP000190037">
    <property type="component" value="Unassembled WGS sequence"/>
</dbReference>
<dbReference type="STRING" id="159449.B4N89_07865"/>
<dbReference type="AlphaFoldDB" id="A0A1T3NVP9"/>
<gene>
    <name evidence="2" type="ORF">B4N89_07865</name>
</gene>